<dbReference type="PANTHER" id="PTHR43685">
    <property type="entry name" value="GLYCOSYLTRANSFERASE"/>
    <property type="match status" value="1"/>
</dbReference>
<evidence type="ECO:0000313" key="2">
    <source>
        <dbReference type="EMBL" id="STP10316.1"/>
    </source>
</evidence>
<protein>
    <submittedName>
        <fullName evidence="2">Sugar transferase</fullName>
        <ecNumber evidence="2">2.4.1.212</ecNumber>
    </submittedName>
</protein>
<dbReference type="InterPro" id="IPR050834">
    <property type="entry name" value="Glycosyltransf_2"/>
</dbReference>
<dbReference type="EMBL" id="UGHX01000001">
    <property type="protein sequence ID" value="STP10316.1"/>
    <property type="molecule type" value="Genomic_DNA"/>
</dbReference>
<sequence>MGERNLEVLINGDLAPIVLFTYNRPRHTKATLDALKANHLAKQSVLYIYQDGLKENATKEQRESVLEVGSYLQDFITSNENSKYFKEITLIQRERNFGLADSIIDGVTNIINKYGTIIVLEDDLVTSPYFLTFMNEALQVYRNNEHVACISGFVFPLEGEEFPSSFFLKGTDCWGWASWDRAWKLFNPDGKELLDKLRQSGKIDDFDKAYSGAKSSRGFAQMLEDQIRGKNSSWAIRWFASCFLQDKYCLYPRNSLVQNIGFDIGTHCKGGKENDPYFGVLSNIPTIIDTEQPIQEIPAIRAKCNMYYTNKQFQLLKIILGKIYKMLIRGGQDSGSHLSLEYSKAYRFYVSHTIPYNLHNSQTLVFQVKPLESYSLDDLAAIVNDIESFIKPAAFFSVVIPAHNRAHSILACVDSVCRQTFVDYEIIIIDDASTDNTESLIHSLDNPKIRYYRLQNNMGAQIARNIGIKMAKGKWIAFLDSDDLWESNKLSIQHDMIKRHADKQEPFLYGACVVSNETTGIKDYWDLSPQDPHFLKSPAPMFQSMVVSKVSLLKIGLLDENVPSYQEWDTAIRLAQICEIFYSRQTLFTYRLHGKDQISKNHKKDVDGYHYILQKHKKAIVSANPLWWNMHIFILLKRCYMFGEYCFASRVVQELKLFYQKPILYLFLLKMAKYSVKSRLCNIATHFFLRLNDKILKVVDAYR</sequence>
<dbReference type="CDD" id="cd00761">
    <property type="entry name" value="Glyco_tranf_GTA_type"/>
    <property type="match status" value="1"/>
</dbReference>
<feature type="domain" description="Glycosyltransferase 2-like" evidence="1">
    <location>
        <begin position="397"/>
        <end position="500"/>
    </location>
</feature>
<dbReference type="Proteomes" id="UP000255103">
    <property type="component" value="Unassembled WGS sequence"/>
</dbReference>
<keyword evidence="2" id="KW-0328">Glycosyltransferase</keyword>
<evidence type="ECO:0000313" key="3">
    <source>
        <dbReference type="Proteomes" id="UP000255103"/>
    </source>
</evidence>
<dbReference type="Gene3D" id="3.90.550.10">
    <property type="entry name" value="Spore Coat Polysaccharide Biosynthesis Protein SpsA, Chain A"/>
    <property type="match status" value="2"/>
</dbReference>
<name>A0A377JQT2_9HELI</name>
<organism evidence="2 3">
    <name type="scientific">Helicobacter cinaedi</name>
    <dbReference type="NCBI Taxonomy" id="213"/>
    <lineage>
        <taxon>Bacteria</taxon>
        <taxon>Pseudomonadati</taxon>
        <taxon>Campylobacterota</taxon>
        <taxon>Epsilonproteobacteria</taxon>
        <taxon>Campylobacterales</taxon>
        <taxon>Helicobacteraceae</taxon>
        <taxon>Helicobacter</taxon>
    </lineage>
</organism>
<dbReference type="GO" id="GO:0050501">
    <property type="term" value="F:hyaluronan synthase activity"/>
    <property type="evidence" value="ECO:0007669"/>
    <property type="project" value="UniProtKB-EC"/>
</dbReference>
<dbReference type="PANTHER" id="PTHR43685:SF2">
    <property type="entry name" value="GLYCOSYLTRANSFERASE 2-LIKE DOMAIN-CONTAINING PROTEIN"/>
    <property type="match status" value="1"/>
</dbReference>
<dbReference type="InterPro" id="IPR001173">
    <property type="entry name" value="Glyco_trans_2-like"/>
</dbReference>
<proteinExistence type="predicted"/>
<keyword evidence="2" id="KW-0808">Transferase</keyword>
<dbReference type="EC" id="2.4.1.212" evidence="2"/>
<dbReference type="Pfam" id="PF00535">
    <property type="entry name" value="Glycos_transf_2"/>
    <property type="match status" value="1"/>
</dbReference>
<reference evidence="2 3" key="1">
    <citation type="submission" date="2018-06" db="EMBL/GenBank/DDBJ databases">
        <authorList>
            <consortium name="Pathogen Informatics"/>
            <person name="Doyle S."/>
        </authorList>
    </citation>
    <scope>NUCLEOTIDE SEQUENCE [LARGE SCALE GENOMIC DNA]</scope>
    <source>
        <strain evidence="2 3">NCTC12219</strain>
    </source>
</reference>
<gene>
    <name evidence="2" type="primary">hyaD</name>
    <name evidence="2" type="ORF">NCTC12219_00170</name>
</gene>
<dbReference type="InterPro" id="IPR029044">
    <property type="entry name" value="Nucleotide-diphossugar_trans"/>
</dbReference>
<dbReference type="SUPFAM" id="SSF53448">
    <property type="entry name" value="Nucleotide-diphospho-sugar transferases"/>
    <property type="match status" value="2"/>
</dbReference>
<accession>A0A377JQT2</accession>
<evidence type="ECO:0000259" key="1">
    <source>
        <dbReference type="Pfam" id="PF00535"/>
    </source>
</evidence>
<dbReference type="AlphaFoldDB" id="A0A377JQT2"/>